<name>C2FSE1_SPHSI</name>
<feature type="non-terminal residue" evidence="1">
    <location>
        <position position="1"/>
    </location>
</feature>
<evidence type="ECO:0000313" key="2">
    <source>
        <dbReference type="Proteomes" id="UP000006241"/>
    </source>
</evidence>
<sequence>ARCTFMLAKCQQKEFQYSNDERWKYYEFFSQSPFYLYSFNNPYFKELKNNYSKTQYYQIAVNECSYLRDFIN</sequence>
<dbReference type="AlphaFoldDB" id="C2FSE1"/>
<organism evidence="1 2">
    <name type="scientific">Sphingobacterium spiritivorum ATCC 33300</name>
    <dbReference type="NCBI Taxonomy" id="525372"/>
    <lineage>
        <taxon>Bacteria</taxon>
        <taxon>Pseudomonadati</taxon>
        <taxon>Bacteroidota</taxon>
        <taxon>Sphingobacteriia</taxon>
        <taxon>Sphingobacteriales</taxon>
        <taxon>Sphingobacteriaceae</taxon>
        <taxon>Sphingobacterium</taxon>
    </lineage>
</organism>
<dbReference type="EMBL" id="ACHB01000004">
    <property type="protein sequence ID" value="EEI94131.1"/>
    <property type="molecule type" value="Genomic_DNA"/>
</dbReference>
<dbReference type="Proteomes" id="UP000006241">
    <property type="component" value="Unassembled WGS sequence"/>
</dbReference>
<protein>
    <submittedName>
        <fullName evidence="1">Uncharacterized protein</fullName>
    </submittedName>
</protein>
<comment type="caution">
    <text evidence="1">The sequence shown here is derived from an EMBL/GenBank/DDBJ whole genome shotgun (WGS) entry which is preliminary data.</text>
</comment>
<reference evidence="1 2" key="1">
    <citation type="submission" date="2009-01" db="EMBL/GenBank/DDBJ databases">
        <authorList>
            <person name="Qin X."/>
            <person name="Bachman B."/>
            <person name="Battles P."/>
            <person name="Bell A."/>
            <person name="Bess C."/>
            <person name="Bickham C."/>
            <person name="Chaboub L."/>
            <person name="Chen D."/>
            <person name="Coyle M."/>
            <person name="Deiros D.R."/>
            <person name="Dinh H."/>
            <person name="Forbes L."/>
            <person name="Fowler G."/>
            <person name="Francisco L."/>
            <person name="Fu Q."/>
            <person name="Gubbala S."/>
            <person name="Hale W."/>
            <person name="Han Y."/>
            <person name="Hemphill L."/>
            <person name="Highlander S.K."/>
            <person name="Hirani K."/>
            <person name="Hogues M."/>
            <person name="Jackson L."/>
            <person name="Jakkamsetti A."/>
            <person name="Javaid M."/>
            <person name="Jiang H."/>
            <person name="Korchina V."/>
            <person name="Kovar C."/>
            <person name="Lara F."/>
            <person name="Lee S."/>
            <person name="Mata R."/>
            <person name="Mathew T."/>
            <person name="Moen C."/>
            <person name="Morales K."/>
            <person name="Munidasa M."/>
            <person name="Nazareth L."/>
            <person name="Ngo R."/>
            <person name="Nguyen L."/>
            <person name="Okwuonu G."/>
            <person name="Ongeri F."/>
            <person name="Patil S."/>
            <person name="Petrosino J."/>
            <person name="Pham C."/>
            <person name="Pham P."/>
            <person name="Pu L.-L."/>
            <person name="Puazo M."/>
            <person name="Raj R."/>
            <person name="Reid J."/>
            <person name="Rouhana J."/>
            <person name="Saada N."/>
            <person name="Shang Y."/>
            <person name="Simmons D."/>
            <person name="Thornton R."/>
            <person name="Warren J."/>
            <person name="Weissenberger G."/>
            <person name="Zhang J."/>
            <person name="Zhang L."/>
            <person name="Zhou C."/>
            <person name="Zhu D."/>
            <person name="Muzny D."/>
            <person name="Worley K."/>
            <person name="Gibbs R."/>
        </authorList>
    </citation>
    <scope>NUCLEOTIDE SEQUENCE [LARGE SCALE GENOMIC DNA]</scope>
    <source>
        <strain evidence="1 2">ATCC 33300</strain>
    </source>
</reference>
<dbReference type="HOGENOM" id="CLU_2710980_0_0_10"/>
<evidence type="ECO:0000313" key="1">
    <source>
        <dbReference type="EMBL" id="EEI94131.1"/>
    </source>
</evidence>
<accession>C2FSE1</accession>
<proteinExistence type="predicted"/>
<dbReference type="RefSeq" id="WP_003013096.1">
    <property type="nucleotide sequence ID" value="NZ_GG668638.1"/>
</dbReference>
<gene>
    <name evidence="1" type="ORF">HMPREF0765_0247</name>
</gene>